<dbReference type="KEGG" id="tbg:TbgDal_X15440"/>
<dbReference type="Proteomes" id="UP000002316">
    <property type="component" value="Chromosome 10"/>
</dbReference>
<evidence type="ECO:0000313" key="2">
    <source>
        <dbReference type="Proteomes" id="UP000002316"/>
    </source>
</evidence>
<name>D0A5A1_TRYB9</name>
<reference evidence="2" key="1">
    <citation type="journal article" date="2010" name="PLoS Negl. Trop. Dis.">
        <title>The genome sequence of Trypanosoma brucei gambiense, causative agent of chronic human african trypanosomiasis.</title>
        <authorList>
            <person name="Jackson A.P."/>
            <person name="Sanders M."/>
            <person name="Berry A."/>
            <person name="McQuillan J."/>
            <person name="Aslett M.A."/>
            <person name="Quail M.A."/>
            <person name="Chukualim B."/>
            <person name="Capewell P."/>
            <person name="MacLeod A."/>
            <person name="Melville S.E."/>
            <person name="Gibson W."/>
            <person name="Barry J.D."/>
            <person name="Berriman M."/>
            <person name="Hertz-Fowler C."/>
        </authorList>
    </citation>
    <scope>NUCLEOTIDE SEQUENCE [LARGE SCALE GENOMIC DNA]</scope>
    <source>
        <strain evidence="2">MHOM/CI/86/DAL972</strain>
    </source>
</reference>
<dbReference type="RefSeq" id="XP_011778709.1">
    <property type="nucleotide sequence ID" value="XM_011780407.1"/>
</dbReference>
<dbReference type="EMBL" id="FN554973">
    <property type="protein sequence ID" value="CBH16445.1"/>
    <property type="molecule type" value="Genomic_DNA"/>
</dbReference>
<organism evidence="1 2">
    <name type="scientific">Trypanosoma brucei gambiense (strain MHOM/CI/86/DAL972)</name>
    <dbReference type="NCBI Taxonomy" id="679716"/>
    <lineage>
        <taxon>Eukaryota</taxon>
        <taxon>Discoba</taxon>
        <taxon>Euglenozoa</taxon>
        <taxon>Kinetoplastea</taxon>
        <taxon>Metakinetoplastina</taxon>
        <taxon>Trypanosomatida</taxon>
        <taxon>Trypanosomatidae</taxon>
        <taxon>Trypanosoma</taxon>
    </lineage>
</organism>
<sequence length="112" mass="12909">MARYVNRSPQLRMFSADVTRSTIFFYPYSYLASSSTFDIYIEREISPLFFTDLFLKKLLLPYPQNMPLAPTPSRNTPPCSPFTFPSPGIFFFLHLNSLLPLEVIWLKATSTA</sequence>
<evidence type="ECO:0000313" key="1">
    <source>
        <dbReference type="EMBL" id="CBH16445.1"/>
    </source>
</evidence>
<proteinExistence type="predicted"/>
<dbReference type="AlphaFoldDB" id="D0A5A1"/>
<dbReference type="GeneID" id="23864763"/>
<accession>D0A5A1</accession>
<gene>
    <name evidence="1" type="ORF">TbgDal_X15440</name>
</gene>
<protein>
    <submittedName>
        <fullName evidence="1">Uncharacterized protein</fullName>
    </submittedName>
</protein>